<name>A0A6A4N055_LUPAL</name>
<reference evidence="3" key="1">
    <citation type="journal article" date="2020" name="Nat. Commun.">
        <title>Genome sequence of the cluster root forming white lupin.</title>
        <authorList>
            <person name="Hufnagel B."/>
            <person name="Marques A."/>
            <person name="Soriano A."/>
            <person name="Marques L."/>
            <person name="Divol F."/>
            <person name="Doumas P."/>
            <person name="Sallet E."/>
            <person name="Mancinotti D."/>
            <person name="Carrere S."/>
            <person name="Marande W."/>
            <person name="Arribat S."/>
            <person name="Keller J."/>
            <person name="Huneau C."/>
            <person name="Blein T."/>
            <person name="Aime D."/>
            <person name="Laguerre M."/>
            <person name="Taylor J."/>
            <person name="Schubert V."/>
            <person name="Nelson M."/>
            <person name="Geu-Flores F."/>
            <person name="Crespi M."/>
            <person name="Gallardo-Guerrero K."/>
            <person name="Delaux P.-M."/>
            <person name="Salse J."/>
            <person name="Berges H."/>
            <person name="Guyot R."/>
            <person name="Gouzy J."/>
            <person name="Peret B."/>
        </authorList>
    </citation>
    <scope>NUCLEOTIDE SEQUENCE [LARGE SCALE GENOMIC DNA]</scope>
    <source>
        <strain evidence="3">cv. Amiga</strain>
    </source>
</reference>
<dbReference type="GO" id="GO:0016740">
    <property type="term" value="F:transferase activity"/>
    <property type="evidence" value="ECO:0007669"/>
    <property type="project" value="UniProtKB-KW"/>
</dbReference>
<gene>
    <name evidence="2" type="ORF">Lalb_Chr24g0399371</name>
</gene>
<dbReference type="OrthoDB" id="3168162at2759"/>
<accession>A0A6A4N055</accession>
<keyword evidence="2" id="KW-0808">Transferase</keyword>
<comment type="caution">
    <text evidence="2">The sequence shown here is derived from an EMBL/GenBank/DDBJ whole genome shotgun (WGS) entry which is preliminary data.</text>
</comment>
<sequence>MNCSLFCFLRTLIRDTLATSGLSNITGFTIASNPESPIVYLRLEKSTGSTKDDLRLLENIAHLIRFFI</sequence>
<keyword evidence="1" id="KW-0732">Signal</keyword>
<dbReference type="EMBL" id="WOCE01000024">
    <property type="protein sequence ID" value="KAE9586203.1"/>
    <property type="molecule type" value="Genomic_DNA"/>
</dbReference>
<keyword evidence="3" id="KW-1185">Reference proteome</keyword>
<evidence type="ECO:0000313" key="2">
    <source>
        <dbReference type="EMBL" id="KAE9586203.1"/>
    </source>
</evidence>
<dbReference type="AlphaFoldDB" id="A0A6A4N055"/>
<feature type="signal peptide" evidence="1">
    <location>
        <begin position="1"/>
        <end position="18"/>
    </location>
</feature>
<evidence type="ECO:0000256" key="1">
    <source>
        <dbReference type="SAM" id="SignalP"/>
    </source>
</evidence>
<proteinExistence type="predicted"/>
<organism evidence="2 3">
    <name type="scientific">Lupinus albus</name>
    <name type="common">White lupine</name>
    <name type="synonym">Lupinus termis</name>
    <dbReference type="NCBI Taxonomy" id="3870"/>
    <lineage>
        <taxon>Eukaryota</taxon>
        <taxon>Viridiplantae</taxon>
        <taxon>Streptophyta</taxon>
        <taxon>Embryophyta</taxon>
        <taxon>Tracheophyta</taxon>
        <taxon>Spermatophyta</taxon>
        <taxon>Magnoliopsida</taxon>
        <taxon>eudicotyledons</taxon>
        <taxon>Gunneridae</taxon>
        <taxon>Pentapetalae</taxon>
        <taxon>rosids</taxon>
        <taxon>fabids</taxon>
        <taxon>Fabales</taxon>
        <taxon>Fabaceae</taxon>
        <taxon>Papilionoideae</taxon>
        <taxon>50 kb inversion clade</taxon>
        <taxon>genistoids sensu lato</taxon>
        <taxon>core genistoids</taxon>
        <taxon>Genisteae</taxon>
        <taxon>Lupinus</taxon>
    </lineage>
</organism>
<evidence type="ECO:0000313" key="3">
    <source>
        <dbReference type="Proteomes" id="UP000447434"/>
    </source>
</evidence>
<protein>
    <submittedName>
        <fullName evidence="2">Putative serine C-palmitoyltransferase</fullName>
    </submittedName>
</protein>
<feature type="chain" id="PRO_5025427536" evidence="1">
    <location>
        <begin position="19"/>
        <end position="68"/>
    </location>
</feature>
<dbReference type="Proteomes" id="UP000447434">
    <property type="component" value="Chromosome 24"/>
</dbReference>